<dbReference type="SUPFAM" id="SSF142913">
    <property type="entry name" value="YktB/PF0168-like"/>
    <property type="match status" value="1"/>
</dbReference>
<dbReference type="GeneID" id="87598150"/>
<dbReference type="InterPro" id="IPR009403">
    <property type="entry name" value="UPF0637"/>
</dbReference>
<dbReference type="Gene3D" id="3.30.930.20">
    <property type="entry name" value="Protein of unknown function DUF1054"/>
    <property type="match status" value="1"/>
</dbReference>
<protein>
    <recommendedName>
        <fullName evidence="1">UPF0637 protein AMD02_06870</fullName>
    </recommendedName>
</protein>
<evidence type="ECO:0000313" key="2">
    <source>
        <dbReference type="EMBL" id="KOO38611.1"/>
    </source>
</evidence>
<comment type="caution">
    <text evidence="2">The sequence shown here is derived from an EMBL/GenBank/DDBJ whole genome shotgun (WGS) entry which is preliminary data.</text>
</comment>
<proteinExistence type="inferred from homology"/>
<dbReference type="AlphaFoldDB" id="A0A0M0KID9"/>
<dbReference type="InterPro" id="IPR053707">
    <property type="entry name" value="UPF0637_domain_sf"/>
</dbReference>
<dbReference type="HAMAP" id="MF_01851">
    <property type="entry name" value="UPF0637"/>
    <property type="match status" value="1"/>
</dbReference>
<dbReference type="RefSeq" id="WP_053430863.1">
    <property type="nucleotide sequence ID" value="NZ_CP040441.1"/>
</dbReference>
<dbReference type="Pfam" id="PF06335">
    <property type="entry name" value="DUF1054"/>
    <property type="match status" value="1"/>
</dbReference>
<name>A0A0M0KID9_ALKHA</name>
<sequence>MSIPGFVQADFDVFTIDGLEPRMEKIKNQIRPKLEAFGTELVPTLSSLTGDEMFVHTAKHARRTVNPPNDTWAAFANSKRGYKKLPHFQVGLWESHLFVWFAIIYESPVKGAFAEELLKAPTAIRENIPDSFKWSVDHTKPDTISESELSDDAFTKMVERLRDVKKAELLCGITLDRKDPLVQDGDKLLHTIEDTFKTLVPLYQLAQQSTVQM</sequence>
<dbReference type="EMBL" id="LILD01000001">
    <property type="protein sequence ID" value="KOO38611.1"/>
    <property type="molecule type" value="Genomic_DNA"/>
</dbReference>
<dbReference type="PATRIC" id="fig|136160.3.peg.1687"/>
<gene>
    <name evidence="2" type="ORF">AMD02_06870</name>
</gene>
<reference evidence="2" key="1">
    <citation type="submission" date="2015-08" db="EMBL/GenBank/DDBJ databases">
        <title>Complete DNA Sequence of Pseudomonas syringae pv. actinidiae, the Causal Agent of Kiwifruit Canker Disease.</title>
        <authorList>
            <person name="Rikkerink E.H.A."/>
            <person name="Fineran P.C."/>
        </authorList>
    </citation>
    <scope>NUCLEOTIDE SEQUENCE</scope>
    <source>
        <strain evidence="2">DSM 13666</strain>
    </source>
</reference>
<accession>A0A0M0KID9</accession>
<comment type="similarity">
    <text evidence="1">Belongs to the UPF0637 family.</text>
</comment>
<organism evidence="2">
    <name type="scientific">Halalkalibacterium halodurans</name>
    <name type="common">Bacillus halodurans</name>
    <dbReference type="NCBI Taxonomy" id="86665"/>
    <lineage>
        <taxon>Bacteria</taxon>
        <taxon>Bacillati</taxon>
        <taxon>Bacillota</taxon>
        <taxon>Bacilli</taxon>
        <taxon>Bacillales</taxon>
        <taxon>Bacillaceae</taxon>
        <taxon>Halalkalibacterium (ex Joshi et al. 2022)</taxon>
    </lineage>
</organism>
<evidence type="ECO:0000256" key="1">
    <source>
        <dbReference type="HAMAP-Rule" id="MF_01851"/>
    </source>
</evidence>
<dbReference type="PIRSF" id="PIRSF021332">
    <property type="entry name" value="DUF1054"/>
    <property type="match status" value="1"/>
</dbReference>